<dbReference type="Proteomes" id="UP000440732">
    <property type="component" value="Unassembled WGS sequence"/>
</dbReference>
<protein>
    <submittedName>
        <fullName evidence="4">Uncharacterized protein</fullName>
    </submittedName>
</protein>
<gene>
    <name evidence="4" type="ORF">PF001_g13432</name>
    <name evidence="3" type="ORF">PF006_g13070</name>
    <name evidence="2" type="ORF">PF007_g9359</name>
    <name evidence="5" type="ORF">PF008_g12932</name>
    <name evidence="1" type="ORF">PF010_g12684</name>
</gene>
<dbReference type="EMBL" id="QXFY01000744">
    <property type="protein sequence ID" value="KAE9336613.1"/>
    <property type="molecule type" value="Genomic_DNA"/>
</dbReference>
<evidence type="ECO:0000313" key="8">
    <source>
        <dbReference type="Proteomes" id="UP000441208"/>
    </source>
</evidence>
<evidence type="ECO:0000313" key="10">
    <source>
        <dbReference type="Proteomes" id="UP000488956"/>
    </source>
</evidence>
<dbReference type="EMBL" id="QXFX01000715">
    <property type="protein sequence ID" value="KAE9106279.1"/>
    <property type="molecule type" value="Genomic_DNA"/>
</dbReference>
<proteinExistence type="predicted"/>
<comment type="caution">
    <text evidence="4">The sequence shown here is derived from an EMBL/GenBank/DDBJ whole genome shotgun (WGS) entry which is preliminary data.</text>
</comment>
<dbReference type="AlphaFoldDB" id="A0A6A4D8Z7"/>
<sequence>MAHPTLSRGSSLLVFPEYLYGVTTSPAYVQVCNVRATVTAVLDTEGATPD</sequence>
<name>A0A6A4D8Z7_9STRA</name>
<reference evidence="6 7" key="1">
    <citation type="submission" date="2018-08" db="EMBL/GenBank/DDBJ databases">
        <title>Genomic investigation of the strawberry pathogen Phytophthora fragariae indicates pathogenicity is determined by transcriptional variation in three key races.</title>
        <authorList>
            <person name="Adams T.M."/>
            <person name="Armitage A.D."/>
            <person name="Sobczyk M.K."/>
            <person name="Bates H.J."/>
            <person name="Dunwell J.M."/>
            <person name="Nellist C.F."/>
            <person name="Harrison R.J."/>
        </authorList>
    </citation>
    <scope>NUCLEOTIDE SEQUENCE [LARGE SCALE GENOMIC DNA]</scope>
    <source>
        <strain evidence="4 6">A4</strain>
        <strain evidence="3 7">NOV-5</strain>
        <strain evidence="2 8">NOV-71</strain>
        <strain evidence="5 9">NOV-77</strain>
        <strain evidence="1 10">ONT-3</strain>
    </source>
</reference>
<evidence type="ECO:0000313" key="5">
    <source>
        <dbReference type="EMBL" id="KAE9336613.1"/>
    </source>
</evidence>
<evidence type="ECO:0000313" key="9">
    <source>
        <dbReference type="Proteomes" id="UP000486351"/>
    </source>
</evidence>
<evidence type="ECO:0000313" key="6">
    <source>
        <dbReference type="Proteomes" id="UP000437068"/>
    </source>
</evidence>
<dbReference type="EMBL" id="QXGA01000762">
    <property type="protein sequence ID" value="KAE9141771.1"/>
    <property type="molecule type" value="Genomic_DNA"/>
</dbReference>
<dbReference type="EMBL" id="QXFZ01000418">
    <property type="protein sequence ID" value="KAE9117257.1"/>
    <property type="molecule type" value="Genomic_DNA"/>
</dbReference>
<evidence type="ECO:0000313" key="1">
    <source>
        <dbReference type="EMBL" id="KAE9106279.1"/>
    </source>
</evidence>
<evidence type="ECO:0000313" key="2">
    <source>
        <dbReference type="EMBL" id="KAE9117257.1"/>
    </source>
</evidence>
<organism evidence="4 6">
    <name type="scientific">Phytophthora fragariae</name>
    <dbReference type="NCBI Taxonomy" id="53985"/>
    <lineage>
        <taxon>Eukaryota</taxon>
        <taxon>Sar</taxon>
        <taxon>Stramenopiles</taxon>
        <taxon>Oomycota</taxon>
        <taxon>Peronosporomycetes</taxon>
        <taxon>Peronosporales</taxon>
        <taxon>Peronosporaceae</taxon>
        <taxon>Phytophthora</taxon>
    </lineage>
</organism>
<evidence type="ECO:0000313" key="3">
    <source>
        <dbReference type="EMBL" id="KAE9141771.1"/>
    </source>
</evidence>
<dbReference type="EMBL" id="QXGE01000790">
    <property type="protein sequence ID" value="KAE9303695.1"/>
    <property type="molecule type" value="Genomic_DNA"/>
</dbReference>
<evidence type="ECO:0000313" key="4">
    <source>
        <dbReference type="EMBL" id="KAE9303695.1"/>
    </source>
</evidence>
<accession>A0A6A4D8Z7</accession>
<dbReference type="Proteomes" id="UP000441208">
    <property type="component" value="Unassembled WGS sequence"/>
</dbReference>
<dbReference type="Proteomes" id="UP000488956">
    <property type="component" value="Unassembled WGS sequence"/>
</dbReference>
<dbReference type="Proteomes" id="UP000486351">
    <property type="component" value="Unassembled WGS sequence"/>
</dbReference>
<evidence type="ECO:0000313" key="7">
    <source>
        <dbReference type="Proteomes" id="UP000440732"/>
    </source>
</evidence>
<dbReference type="Proteomes" id="UP000437068">
    <property type="component" value="Unassembled WGS sequence"/>
</dbReference>